<feature type="transmembrane region" description="Helical" evidence="1">
    <location>
        <begin position="81"/>
        <end position="102"/>
    </location>
</feature>
<accession>A0A853BXD9</accession>
<feature type="transmembrane region" description="Helical" evidence="1">
    <location>
        <begin position="229"/>
        <end position="249"/>
    </location>
</feature>
<feature type="transmembrane region" description="Helical" evidence="1">
    <location>
        <begin position="134"/>
        <end position="156"/>
    </location>
</feature>
<proteinExistence type="predicted"/>
<comment type="caution">
    <text evidence="2">The sequence shown here is derived from an EMBL/GenBank/DDBJ whole genome shotgun (WGS) entry which is preliminary data.</text>
</comment>
<dbReference type="Proteomes" id="UP000530424">
    <property type="component" value="Unassembled WGS sequence"/>
</dbReference>
<evidence type="ECO:0000313" key="2">
    <source>
        <dbReference type="EMBL" id="NYI99630.1"/>
    </source>
</evidence>
<keyword evidence="1" id="KW-1133">Transmembrane helix</keyword>
<feature type="transmembrane region" description="Helical" evidence="1">
    <location>
        <begin position="337"/>
        <end position="358"/>
    </location>
</feature>
<keyword evidence="1" id="KW-0812">Transmembrane</keyword>
<organism evidence="2 3">
    <name type="scientific">Nocardioides thalensis</name>
    <dbReference type="NCBI Taxonomy" id="1914755"/>
    <lineage>
        <taxon>Bacteria</taxon>
        <taxon>Bacillati</taxon>
        <taxon>Actinomycetota</taxon>
        <taxon>Actinomycetes</taxon>
        <taxon>Propionibacteriales</taxon>
        <taxon>Nocardioidaceae</taxon>
        <taxon>Nocardioides</taxon>
    </lineage>
</organism>
<reference evidence="2 3" key="1">
    <citation type="submission" date="2020-07" db="EMBL/GenBank/DDBJ databases">
        <title>Sequencing the genomes of 1000 actinobacteria strains.</title>
        <authorList>
            <person name="Klenk H.-P."/>
        </authorList>
    </citation>
    <scope>NUCLEOTIDE SEQUENCE [LARGE SCALE GENOMIC DNA]</scope>
    <source>
        <strain evidence="2 3">DSM 103833</strain>
    </source>
</reference>
<name>A0A853BXD9_9ACTN</name>
<dbReference type="RefSeq" id="WP_179666257.1">
    <property type="nucleotide sequence ID" value="NZ_JACCFP010000001.1"/>
</dbReference>
<feature type="transmembrane region" description="Helical" evidence="1">
    <location>
        <begin position="108"/>
        <end position="127"/>
    </location>
</feature>
<evidence type="ECO:0000256" key="1">
    <source>
        <dbReference type="SAM" id="Phobius"/>
    </source>
</evidence>
<feature type="transmembrane region" description="Helical" evidence="1">
    <location>
        <begin position="306"/>
        <end position="325"/>
    </location>
</feature>
<evidence type="ECO:0000313" key="3">
    <source>
        <dbReference type="Proteomes" id="UP000530424"/>
    </source>
</evidence>
<gene>
    <name evidence="2" type="ORF">HNR19_000329</name>
</gene>
<feature type="transmembrane region" description="Helical" evidence="1">
    <location>
        <begin position="281"/>
        <end position="300"/>
    </location>
</feature>
<feature type="transmembrane region" description="Helical" evidence="1">
    <location>
        <begin position="255"/>
        <end position="274"/>
    </location>
</feature>
<dbReference type="EMBL" id="JACCFP010000001">
    <property type="protein sequence ID" value="NYI99630.1"/>
    <property type="molecule type" value="Genomic_DNA"/>
</dbReference>
<sequence>MIAGGVLVAGRITPDPDLLPVARDSISRFAAWVLAATTDAQFHLSALGGGLMVAGALVAHELGRRNRRVAGFPIACGTGRLPTVLLASTASLALGSALWGWTADATGAWQPLFVSFVSVPAAVVLTYGVRPRAVVTGVLAGVVLTTPIALLVHSVLCIPLGLPGVVSATTGMWASAIITFLVSDRTGWLQRDLGNRVPGPDAASMGAVQWSVRRTLADFTEPQFYGNEWAGAGMILGLLVAAAVDPALAVYGSGLWAHVLLSQIATALLATTMWRSSWREHGWYPTFTPLVSFVPALVLAEGGSVLADGVAVVVGATVVPPLAFALGRRMPDGVHPFAGYVMAMTISCAALVPVLTALPMERV</sequence>
<keyword evidence="1" id="KW-0472">Membrane</keyword>
<feature type="transmembrane region" description="Helical" evidence="1">
    <location>
        <begin position="162"/>
        <end position="182"/>
    </location>
</feature>
<keyword evidence="3" id="KW-1185">Reference proteome</keyword>
<feature type="transmembrane region" description="Helical" evidence="1">
    <location>
        <begin position="42"/>
        <end position="60"/>
    </location>
</feature>
<dbReference type="AlphaFoldDB" id="A0A853BXD9"/>
<protein>
    <submittedName>
        <fullName evidence="2">Uncharacterized protein</fullName>
    </submittedName>
</protein>